<sequence length="140" mass="16316">MDVTSSSSHLPVRLHRSHNGTKQHGRYLTAQSKWTAVVQHEGHDYAEWTLDQLKLECTARKLNVVKNTRKQERVELLRAWDTNKEAVQVLLVRQRKSSKRTSDQEETRTTGCMFRLINVLFSDRFFDAFLKSGNLLPAKY</sequence>
<dbReference type="Proteomes" id="UP000198211">
    <property type="component" value="Unassembled WGS sequence"/>
</dbReference>
<reference evidence="3" key="1">
    <citation type="submission" date="2017-03" db="EMBL/GenBank/DDBJ databases">
        <title>Phytopthora megakarya and P. palmivora, two closely related causual agents of cacao black pod achieved similar genome size and gene model numbers by different mechanisms.</title>
        <authorList>
            <person name="Ali S."/>
            <person name="Shao J."/>
            <person name="Larry D.J."/>
            <person name="Kronmiller B."/>
            <person name="Shen D."/>
            <person name="Strem M.D."/>
            <person name="Melnick R.L."/>
            <person name="Guiltinan M.J."/>
            <person name="Tyler B.M."/>
            <person name="Meinhardt L.W."/>
            <person name="Bailey B.A."/>
        </authorList>
    </citation>
    <scope>NUCLEOTIDE SEQUENCE [LARGE SCALE GENOMIC DNA]</scope>
    <source>
        <strain evidence="3">zdho120</strain>
    </source>
</reference>
<organism evidence="2 3">
    <name type="scientific">Phytophthora megakarya</name>
    <dbReference type="NCBI Taxonomy" id="4795"/>
    <lineage>
        <taxon>Eukaryota</taxon>
        <taxon>Sar</taxon>
        <taxon>Stramenopiles</taxon>
        <taxon>Oomycota</taxon>
        <taxon>Peronosporomycetes</taxon>
        <taxon>Peronosporales</taxon>
        <taxon>Peronosporaceae</taxon>
        <taxon>Phytophthora</taxon>
    </lineage>
</organism>
<feature type="region of interest" description="Disordered" evidence="1">
    <location>
        <begin position="1"/>
        <end position="25"/>
    </location>
</feature>
<dbReference type="STRING" id="4795.A0A225UKW8"/>
<dbReference type="EMBL" id="NBNE01015727">
    <property type="protein sequence ID" value="OWY93633.1"/>
    <property type="molecule type" value="Genomic_DNA"/>
</dbReference>
<dbReference type="InterPro" id="IPR036361">
    <property type="entry name" value="SAP_dom_sf"/>
</dbReference>
<evidence type="ECO:0000256" key="1">
    <source>
        <dbReference type="SAM" id="MobiDB-lite"/>
    </source>
</evidence>
<gene>
    <name evidence="2" type="ORF">PHMEG_00036897</name>
</gene>
<name>A0A225UKW8_9STRA</name>
<dbReference type="OrthoDB" id="127520at2759"/>
<accession>A0A225UKW8</accession>
<keyword evidence="3" id="KW-1185">Reference proteome</keyword>
<proteinExistence type="predicted"/>
<dbReference type="AlphaFoldDB" id="A0A225UKW8"/>
<evidence type="ECO:0000313" key="3">
    <source>
        <dbReference type="Proteomes" id="UP000198211"/>
    </source>
</evidence>
<comment type="caution">
    <text evidence="2">The sequence shown here is derived from an EMBL/GenBank/DDBJ whole genome shotgun (WGS) entry which is preliminary data.</text>
</comment>
<dbReference type="Gene3D" id="1.10.720.30">
    <property type="entry name" value="SAP domain"/>
    <property type="match status" value="1"/>
</dbReference>
<protein>
    <submittedName>
        <fullName evidence="2">Uncharacterized protein</fullName>
    </submittedName>
</protein>
<feature type="compositionally biased region" description="Basic residues" evidence="1">
    <location>
        <begin position="12"/>
        <end position="25"/>
    </location>
</feature>
<evidence type="ECO:0000313" key="2">
    <source>
        <dbReference type="EMBL" id="OWY93633.1"/>
    </source>
</evidence>